<reference evidence="7" key="1">
    <citation type="journal article" date="2023" name="G3 (Bethesda)">
        <title>Whole genome assemblies of Zophobas morio and Tenebrio molitor.</title>
        <authorList>
            <person name="Kaur S."/>
            <person name="Stinson S.A."/>
            <person name="diCenzo G.C."/>
        </authorList>
    </citation>
    <scope>NUCLEOTIDE SEQUENCE</scope>
    <source>
        <strain evidence="7">QUZm001</strain>
    </source>
</reference>
<evidence type="ECO:0000313" key="7">
    <source>
        <dbReference type="EMBL" id="KAJ3652694.1"/>
    </source>
</evidence>
<dbReference type="InterPro" id="IPR013083">
    <property type="entry name" value="Znf_RING/FYVE/PHD"/>
</dbReference>
<feature type="domain" description="Phorbol-ester/DAG-type" evidence="6">
    <location>
        <begin position="1"/>
        <end position="42"/>
    </location>
</feature>
<dbReference type="PROSITE" id="PS50081">
    <property type="entry name" value="ZF_DAG_PE_2"/>
    <property type="match status" value="1"/>
</dbReference>
<evidence type="ECO:0000256" key="4">
    <source>
        <dbReference type="PROSITE-ProRule" id="PRU00146"/>
    </source>
</evidence>
<dbReference type="CDD" id="cd15489">
    <property type="entry name" value="PHD_SF"/>
    <property type="match status" value="1"/>
</dbReference>
<evidence type="ECO:0000256" key="3">
    <source>
        <dbReference type="ARBA" id="ARBA00022833"/>
    </source>
</evidence>
<evidence type="ECO:0000256" key="2">
    <source>
        <dbReference type="ARBA" id="ARBA00022771"/>
    </source>
</evidence>
<evidence type="ECO:0000259" key="5">
    <source>
        <dbReference type="PROSITE" id="PS50016"/>
    </source>
</evidence>
<protein>
    <recommendedName>
        <fullName evidence="9">PHD-type domain-containing protein</fullName>
    </recommendedName>
</protein>
<comment type="caution">
    <text evidence="7">The sequence shown here is derived from an EMBL/GenBank/DDBJ whole genome shotgun (WGS) entry which is preliminary data.</text>
</comment>
<gene>
    <name evidence="7" type="ORF">Zmor_018637</name>
</gene>
<evidence type="ECO:0000256" key="1">
    <source>
        <dbReference type="ARBA" id="ARBA00022723"/>
    </source>
</evidence>
<keyword evidence="3" id="KW-0862">Zinc</keyword>
<dbReference type="Gene3D" id="3.30.40.10">
    <property type="entry name" value="Zinc/RING finger domain, C3HC4 (zinc finger)"/>
    <property type="match status" value="1"/>
</dbReference>
<proteinExistence type="predicted"/>
<dbReference type="EMBL" id="JALNTZ010000005">
    <property type="protein sequence ID" value="KAJ3652694.1"/>
    <property type="molecule type" value="Genomic_DNA"/>
</dbReference>
<feature type="domain" description="PHD-type" evidence="5">
    <location>
        <begin position="1"/>
        <end position="63"/>
    </location>
</feature>
<dbReference type="GO" id="GO:0008270">
    <property type="term" value="F:zinc ion binding"/>
    <property type="evidence" value="ECO:0007669"/>
    <property type="project" value="UniProtKB-KW"/>
</dbReference>
<organism evidence="7 8">
    <name type="scientific">Zophobas morio</name>
    <dbReference type="NCBI Taxonomy" id="2755281"/>
    <lineage>
        <taxon>Eukaryota</taxon>
        <taxon>Metazoa</taxon>
        <taxon>Ecdysozoa</taxon>
        <taxon>Arthropoda</taxon>
        <taxon>Hexapoda</taxon>
        <taxon>Insecta</taxon>
        <taxon>Pterygota</taxon>
        <taxon>Neoptera</taxon>
        <taxon>Endopterygota</taxon>
        <taxon>Coleoptera</taxon>
        <taxon>Polyphaga</taxon>
        <taxon>Cucujiformia</taxon>
        <taxon>Tenebrionidae</taxon>
        <taxon>Zophobas</taxon>
    </lineage>
</organism>
<dbReference type="SUPFAM" id="SSF57903">
    <property type="entry name" value="FYVE/PHD zinc finger"/>
    <property type="match status" value="1"/>
</dbReference>
<dbReference type="PROSITE" id="PS50016">
    <property type="entry name" value="ZF_PHD_2"/>
    <property type="match status" value="1"/>
</dbReference>
<dbReference type="InterPro" id="IPR019787">
    <property type="entry name" value="Znf_PHD-finger"/>
</dbReference>
<keyword evidence="1" id="KW-0479">Metal-binding</keyword>
<dbReference type="InterPro" id="IPR011011">
    <property type="entry name" value="Znf_FYVE_PHD"/>
</dbReference>
<sequence length="262" mass="29490">MICAKCAIAIDDSTAKSYIRCDGCNRLIHTSCSDLTTNELKCLDLRPNSRSRIKYICVECEQGISQLPKLLSLIADLKDEISKLKEFNTNFSVKSSTSTPKDNSISLSSLSAREDIIQEITERNNGANNLIISYVVENGTIKIEQLEQDTALIQSLTSDLGLGDQQIKPIRLGKFDLSRQPLSRPIKVHFSSPEIVHNIVRKFETLRTNNKYSALAVSYDRTLKQAELYKAVKDDLNTRTFKFVELLLNVKGRYYIGGKNGY</sequence>
<evidence type="ECO:0008006" key="9">
    <source>
        <dbReference type="Google" id="ProtNLM"/>
    </source>
</evidence>
<dbReference type="Proteomes" id="UP001168821">
    <property type="component" value="Unassembled WGS sequence"/>
</dbReference>
<evidence type="ECO:0000313" key="8">
    <source>
        <dbReference type="Proteomes" id="UP001168821"/>
    </source>
</evidence>
<dbReference type="AlphaFoldDB" id="A0AA38IEX2"/>
<accession>A0AA38IEX2</accession>
<name>A0AA38IEX2_9CUCU</name>
<dbReference type="InterPro" id="IPR002219">
    <property type="entry name" value="PKC_DAG/PE"/>
</dbReference>
<keyword evidence="8" id="KW-1185">Reference proteome</keyword>
<keyword evidence="2 4" id="KW-0863">Zinc-finger</keyword>
<evidence type="ECO:0000259" key="6">
    <source>
        <dbReference type="PROSITE" id="PS50081"/>
    </source>
</evidence>